<dbReference type="Proteomes" id="UP001469553">
    <property type="component" value="Unassembled WGS sequence"/>
</dbReference>
<gene>
    <name evidence="1" type="ORF">AMECASPLE_033723</name>
</gene>
<comment type="caution">
    <text evidence="1">The sequence shown here is derived from an EMBL/GenBank/DDBJ whole genome shotgun (WGS) entry which is preliminary data.</text>
</comment>
<reference evidence="1 2" key="1">
    <citation type="submission" date="2021-06" db="EMBL/GenBank/DDBJ databases">
        <authorList>
            <person name="Palmer J.M."/>
        </authorList>
    </citation>
    <scope>NUCLEOTIDE SEQUENCE [LARGE SCALE GENOMIC DNA]</scope>
    <source>
        <strain evidence="1 2">AS_MEX2019</strain>
        <tissue evidence="1">Muscle</tissue>
    </source>
</reference>
<protein>
    <submittedName>
        <fullName evidence="1">Uncharacterized protein</fullName>
    </submittedName>
</protein>
<name>A0ABV0YUT8_9TELE</name>
<sequence>MPCCPVQRSRSAHLPVHPPTSLPRPLRGFLLGWRLPSCCTRTSVHCRSQLRGKDTPPPGSSIHCSMKIQIPSLIMPGLKPASGRLCGGSQGTTPCPSNTATPSVVFVMSNAEINLSSDTATPHTDGIPQDMLEK</sequence>
<dbReference type="EMBL" id="JAHRIP010042257">
    <property type="protein sequence ID" value="MEQ2297332.1"/>
    <property type="molecule type" value="Genomic_DNA"/>
</dbReference>
<proteinExistence type="predicted"/>
<evidence type="ECO:0000313" key="1">
    <source>
        <dbReference type="EMBL" id="MEQ2297332.1"/>
    </source>
</evidence>
<organism evidence="1 2">
    <name type="scientific">Ameca splendens</name>
    <dbReference type="NCBI Taxonomy" id="208324"/>
    <lineage>
        <taxon>Eukaryota</taxon>
        <taxon>Metazoa</taxon>
        <taxon>Chordata</taxon>
        <taxon>Craniata</taxon>
        <taxon>Vertebrata</taxon>
        <taxon>Euteleostomi</taxon>
        <taxon>Actinopterygii</taxon>
        <taxon>Neopterygii</taxon>
        <taxon>Teleostei</taxon>
        <taxon>Neoteleostei</taxon>
        <taxon>Acanthomorphata</taxon>
        <taxon>Ovalentaria</taxon>
        <taxon>Atherinomorphae</taxon>
        <taxon>Cyprinodontiformes</taxon>
        <taxon>Goodeidae</taxon>
        <taxon>Ameca</taxon>
    </lineage>
</organism>
<keyword evidence="2" id="KW-1185">Reference proteome</keyword>
<accession>A0ABV0YUT8</accession>
<evidence type="ECO:0000313" key="2">
    <source>
        <dbReference type="Proteomes" id="UP001469553"/>
    </source>
</evidence>
<feature type="non-terminal residue" evidence="1">
    <location>
        <position position="134"/>
    </location>
</feature>